<name>A0A177TQB6_9BASI</name>
<feature type="compositionally biased region" description="Basic and acidic residues" evidence="1">
    <location>
        <begin position="364"/>
        <end position="384"/>
    </location>
</feature>
<feature type="compositionally biased region" description="Basic and acidic residues" evidence="1">
    <location>
        <begin position="456"/>
        <end position="465"/>
    </location>
</feature>
<proteinExistence type="predicted"/>
<reference evidence="2" key="1">
    <citation type="submission" date="2016-04" db="EMBL/GenBank/DDBJ databases">
        <authorList>
            <person name="Nguyen H.D."/>
            <person name="Samba Siva P."/>
            <person name="Cullis J."/>
            <person name="Levesque C.A."/>
            <person name="Hambleton S."/>
        </authorList>
    </citation>
    <scope>NUCLEOTIDE SEQUENCE</scope>
    <source>
        <strain evidence="2">DAOMC 236416</strain>
    </source>
</reference>
<evidence type="ECO:0000256" key="1">
    <source>
        <dbReference type="SAM" id="MobiDB-lite"/>
    </source>
</evidence>
<dbReference type="AlphaFoldDB" id="A0A177TQB6"/>
<gene>
    <name evidence="2" type="ORF">A4X13_0g7968</name>
</gene>
<dbReference type="EMBL" id="LWDF02001171">
    <property type="protein sequence ID" value="KAE8240038.1"/>
    <property type="molecule type" value="Genomic_DNA"/>
</dbReference>
<feature type="region of interest" description="Disordered" evidence="1">
    <location>
        <begin position="352"/>
        <end position="387"/>
    </location>
</feature>
<keyword evidence="3" id="KW-1185">Reference proteome</keyword>
<evidence type="ECO:0000313" key="2">
    <source>
        <dbReference type="EMBL" id="KAE8240038.1"/>
    </source>
</evidence>
<accession>A0A177TQB6</accession>
<evidence type="ECO:0000313" key="3">
    <source>
        <dbReference type="Proteomes" id="UP000077521"/>
    </source>
</evidence>
<feature type="region of interest" description="Disordered" evidence="1">
    <location>
        <begin position="403"/>
        <end position="465"/>
    </location>
</feature>
<sequence length="465" mass="51428">MPRPSIRLAGITPWIPLSPTDYDAHRSFWRTIYGNNWDDVPALALTSVLQKLKEPDLRTLDIDIRIQSLNNPSSDWEWADFQIPLWVTGAAVLSYAAGNCSDLQSLRIRMTPQAELFTLVEELIRNNPDLHEIVVDVDSALLAQPPKAPTLNITNFFIPGQVRMDLSRFVVRAPSCPIAIPDSTGLFAQFSGTTEIRIVTSKLQVPNKCWHWAMQLFQAAGEVETLQVAASQDGDCTEQVVEHYPSAYLETLWDLTLDLPRISADFLRLINAPELQKIRVRSMYPLHWDRAVHLPVDHFPALSLLKIHGEGPILQRFKMIGVARDSFVSLTPVPDEGANFNGDLVAYLRPGARRGNEDSNASPTHDEGDGAAHDQDAGNEHGASDMDVYGADGSVLVRLPGVHLDGIEDEGTSSTPGTGSSRRRGPRPGYFYKPPHGGVVYFGTRPVPSPLGGRAPWERTRRGRA</sequence>
<protein>
    <submittedName>
        <fullName evidence="2">Uncharacterized protein</fullName>
    </submittedName>
</protein>
<reference evidence="2" key="2">
    <citation type="journal article" date="2019" name="IMA Fungus">
        <title>Genome sequencing and comparison of five Tilletia species to identify candidate genes for the detection of regulated species infecting wheat.</title>
        <authorList>
            <person name="Nguyen H.D.T."/>
            <person name="Sultana T."/>
            <person name="Kesanakurti P."/>
            <person name="Hambleton S."/>
        </authorList>
    </citation>
    <scope>NUCLEOTIDE SEQUENCE</scope>
    <source>
        <strain evidence="2">DAOMC 236416</strain>
    </source>
</reference>
<comment type="caution">
    <text evidence="2">The sequence shown here is derived from an EMBL/GenBank/DDBJ whole genome shotgun (WGS) entry which is preliminary data.</text>
</comment>
<organism evidence="2 3">
    <name type="scientific">Tilletia indica</name>
    <dbReference type="NCBI Taxonomy" id="43049"/>
    <lineage>
        <taxon>Eukaryota</taxon>
        <taxon>Fungi</taxon>
        <taxon>Dikarya</taxon>
        <taxon>Basidiomycota</taxon>
        <taxon>Ustilaginomycotina</taxon>
        <taxon>Exobasidiomycetes</taxon>
        <taxon>Tilletiales</taxon>
        <taxon>Tilletiaceae</taxon>
        <taxon>Tilletia</taxon>
    </lineage>
</organism>
<dbReference type="Proteomes" id="UP000077521">
    <property type="component" value="Unassembled WGS sequence"/>
</dbReference>